<dbReference type="InterPro" id="IPR011991">
    <property type="entry name" value="ArsR-like_HTH"/>
</dbReference>
<dbReference type="GO" id="GO:0043565">
    <property type="term" value="F:sequence-specific DNA binding"/>
    <property type="evidence" value="ECO:0007669"/>
    <property type="project" value="InterPro"/>
</dbReference>
<dbReference type="AlphaFoldDB" id="A0A381Z1B4"/>
<dbReference type="GO" id="GO:0043200">
    <property type="term" value="P:response to amino acid"/>
    <property type="evidence" value="ECO:0007669"/>
    <property type="project" value="TreeGrafter"/>
</dbReference>
<keyword evidence="2" id="KW-0238">DNA-binding</keyword>
<dbReference type="PRINTS" id="PR00033">
    <property type="entry name" value="HTHASNC"/>
</dbReference>
<evidence type="ECO:0000313" key="5">
    <source>
        <dbReference type="EMBL" id="SVA82613.1"/>
    </source>
</evidence>
<dbReference type="SMART" id="SM00344">
    <property type="entry name" value="HTH_ASNC"/>
    <property type="match status" value="1"/>
</dbReference>
<dbReference type="InterPro" id="IPR019888">
    <property type="entry name" value="Tscrpt_reg_AsnC-like"/>
</dbReference>
<protein>
    <recommendedName>
        <fullName evidence="4">HTH asnC-type domain-containing protein</fullName>
    </recommendedName>
</protein>
<dbReference type="PROSITE" id="PS50956">
    <property type="entry name" value="HTH_ASNC_2"/>
    <property type="match status" value="1"/>
</dbReference>
<dbReference type="EMBL" id="UINC01019503">
    <property type="protein sequence ID" value="SVA82613.1"/>
    <property type="molecule type" value="Genomic_DNA"/>
</dbReference>
<dbReference type="InterPro" id="IPR036388">
    <property type="entry name" value="WH-like_DNA-bd_sf"/>
</dbReference>
<dbReference type="Pfam" id="PF13404">
    <property type="entry name" value="HTH_AsnC-type"/>
    <property type="match status" value="1"/>
</dbReference>
<accession>A0A381Z1B4</accession>
<reference evidence="5" key="1">
    <citation type="submission" date="2018-05" db="EMBL/GenBank/DDBJ databases">
        <authorList>
            <person name="Lanie J.A."/>
            <person name="Ng W.-L."/>
            <person name="Kazmierczak K.M."/>
            <person name="Andrzejewski T.M."/>
            <person name="Davidsen T.M."/>
            <person name="Wayne K.J."/>
            <person name="Tettelin H."/>
            <person name="Glass J.I."/>
            <person name="Rusch D."/>
            <person name="Podicherti R."/>
            <person name="Tsui H.-C.T."/>
            <person name="Winkler M.E."/>
        </authorList>
    </citation>
    <scope>NUCLEOTIDE SEQUENCE</scope>
</reference>
<sequence length="63" mass="6959">MIDKIDIQILEILQSDGRASASDIAKSVKLSVPAVGERIKKLFEKDFIKKHTTILGHKKAGLD</sequence>
<evidence type="ECO:0000256" key="3">
    <source>
        <dbReference type="ARBA" id="ARBA00023163"/>
    </source>
</evidence>
<feature type="domain" description="HTH asnC-type" evidence="4">
    <location>
        <begin position="2"/>
        <end position="63"/>
    </location>
</feature>
<keyword evidence="3" id="KW-0804">Transcription</keyword>
<dbReference type="InterPro" id="IPR000485">
    <property type="entry name" value="AsnC-type_HTH_dom"/>
</dbReference>
<gene>
    <name evidence="5" type="ORF">METZ01_LOCUS135467</name>
</gene>
<dbReference type="Gene3D" id="1.10.10.10">
    <property type="entry name" value="Winged helix-like DNA-binding domain superfamily/Winged helix DNA-binding domain"/>
    <property type="match status" value="1"/>
</dbReference>
<dbReference type="CDD" id="cd00090">
    <property type="entry name" value="HTH_ARSR"/>
    <property type="match status" value="1"/>
</dbReference>
<evidence type="ECO:0000256" key="2">
    <source>
        <dbReference type="ARBA" id="ARBA00023125"/>
    </source>
</evidence>
<dbReference type="SUPFAM" id="SSF46785">
    <property type="entry name" value="Winged helix' DNA-binding domain"/>
    <property type="match status" value="1"/>
</dbReference>
<proteinExistence type="predicted"/>
<dbReference type="PANTHER" id="PTHR30154">
    <property type="entry name" value="LEUCINE-RESPONSIVE REGULATORY PROTEIN"/>
    <property type="match status" value="1"/>
</dbReference>
<evidence type="ECO:0000256" key="1">
    <source>
        <dbReference type="ARBA" id="ARBA00023015"/>
    </source>
</evidence>
<dbReference type="GO" id="GO:0005829">
    <property type="term" value="C:cytosol"/>
    <property type="evidence" value="ECO:0007669"/>
    <property type="project" value="TreeGrafter"/>
</dbReference>
<name>A0A381Z1B4_9ZZZZ</name>
<dbReference type="PANTHER" id="PTHR30154:SF34">
    <property type="entry name" value="TRANSCRIPTIONAL REGULATOR AZLB"/>
    <property type="match status" value="1"/>
</dbReference>
<organism evidence="5">
    <name type="scientific">marine metagenome</name>
    <dbReference type="NCBI Taxonomy" id="408172"/>
    <lineage>
        <taxon>unclassified sequences</taxon>
        <taxon>metagenomes</taxon>
        <taxon>ecological metagenomes</taxon>
    </lineage>
</organism>
<evidence type="ECO:0000259" key="4">
    <source>
        <dbReference type="PROSITE" id="PS50956"/>
    </source>
</evidence>
<keyword evidence="1" id="KW-0805">Transcription regulation</keyword>
<dbReference type="InterPro" id="IPR036390">
    <property type="entry name" value="WH_DNA-bd_sf"/>
</dbReference>